<evidence type="ECO:0000313" key="3">
    <source>
        <dbReference type="Proteomes" id="UP001605036"/>
    </source>
</evidence>
<proteinExistence type="predicted"/>
<comment type="caution">
    <text evidence="2">The sequence shown here is derived from an EMBL/GenBank/DDBJ whole genome shotgun (WGS) entry which is preliminary data.</text>
</comment>
<sequence>MKWLSPEDEKKLGFVRDEDKEADNKEPSSPNAEEVRAESKEVTPMEISAKVPKEEEEPNTANPIPEGDLNAEAETERRRRKFKVQRQSSPETPTDKPQARKKTKMTKKGMIDLSDEEPQEAKKEEKTIFAEGTLQALETNIIDNFRKSMTYGEEVVVPIP</sequence>
<organism evidence="2 3">
    <name type="scientific">Riccia fluitans</name>
    <dbReference type="NCBI Taxonomy" id="41844"/>
    <lineage>
        <taxon>Eukaryota</taxon>
        <taxon>Viridiplantae</taxon>
        <taxon>Streptophyta</taxon>
        <taxon>Embryophyta</taxon>
        <taxon>Marchantiophyta</taxon>
        <taxon>Marchantiopsida</taxon>
        <taxon>Marchantiidae</taxon>
        <taxon>Marchantiales</taxon>
        <taxon>Ricciaceae</taxon>
        <taxon>Riccia</taxon>
    </lineage>
</organism>
<feature type="compositionally biased region" description="Basic and acidic residues" evidence="1">
    <location>
        <begin position="33"/>
        <end position="43"/>
    </location>
</feature>
<dbReference type="AlphaFoldDB" id="A0ABD1YSY7"/>
<evidence type="ECO:0000313" key="2">
    <source>
        <dbReference type="EMBL" id="KAL2633881.1"/>
    </source>
</evidence>
<dbReference type="EMBL" id="JBHFFA010000003">
    <property type="protein sequence ID" value="KAL2633881.1"/>
    <property type="molecule type" value="Genomic_DNA"/>
</dbReference>
<accession>A0ABD1YSY7</accession>
<keyword evidence="3" id="KW-1185">Reference proteome</keyword>
<reference evidence="2 3" key="1">
    <citation type="submission" date="2024-09" db="EMBL/GenBank/DDBJ databases">
        <title>Chromosome-scale assembly of Riccia fluitans.</title>
        <authorList>
            <person name="Paukszto L."/>
            <person name="Sawicki J."/>
            <person name="Karawczyk K."/>
            <person name="Piernik-Szablinska J."/>
            <person name="Szczecinska M."/>
            <person name="Mazdziarz M."/>
        </authorList>
    </citation>
    <scope>NUCLEOTIDE SEQUENCE [LARGE SCALE GENOMIC DNA]</scope>
    <source>
        <strain evidence="2">Rf_01</strain>
        <tissue evidence="2">Aerial parts of the thallus</tissue>
    </source>
</reference>
<gene>
    <name evidence="2" type="ORF">R1flu_005360</name>
</gene>
<feature type="compositionally biased region" description="Basic and acidic residues" evidence="1">
    <location>
        <begin position="1"/>
        <end position="26"/>
    </location>
</feature>
<feature type="region of interest" description="Disordered" evidence="1">
    <location>
        <begin position="1"/>
        <end position="126"/>
    </location>
</feature>
<name>A0ABD1YSY7_9MARC</name>
<protein>
    <submittedName>
        <fullName evidence="2">Uncharacterized protein</fullName>
    </submittedName>
</protein>
<dbReference type="Proteomes" id="UP001605036">
    <property type="component" value="Unassembled WGS sequence"/>
</dbReference>
<evidence type="ECO:0000256" key="1">
    <source>
        <dbReference type="SAM" id="MobiDB-lite"/>
    </source>
</evidence>